<proteinExistence type="predicted"/>
<reference evidence="1 2" key="1">
    <citation type="submission" date="2013-07" db="EMBL/GenBank/DDBJ databases">
        <authorList>
            <person name="Stoco P.H."/>
            <person name="Wagner G."/>
            <person name="Gerber A."/>
            <person name="Zaha A."/>
            <person name="Thompson C."/>
            <person name="Bartholomeu D.C."/>
            <person name="Luckemeyer D.D."/>
            <person name="Bahia D."/>
            <person name="Loreto E."/>
            <person name="Prestes E.B."/>
            <person name="Lima F.M."/>
            <person name="Rodrigues-Luiz G."/>
            <person name="Vallejo G.A."/>
            <person name="Filho J.F."/>
            <person name="Monteiro K.M."/>
            <person name="Tyler K.M."/>
            <person name="de Almeida L.G."/>
            <person name="Ortiz M.F."/>
            <person name="Siervo M.A."/>
            <person name="de Moraes M.H."/>
            <person name="Cunha O.L."/>
            <person name="Mendonca-Neto R."/>
            <person name="Silva R."/>
            <person name="Teixeira S.M."/>
            <person name="Murta S.M."/>
            <person name="Sincero T.C."/>
            <person name="Mendes T.A."/>
            <person name="Urmenyi T.P."/>
            <person name="Silva V.G."/>
            <person name="da Rocha W.D."/>
            <person name="Andersson B."/>
            <person name="Romanha A.J."/>
            <person name="Steindel M."/>
            <person name="de Vasconcelos A.T."/>
            <person name="Grisard E.C."/>
        </authorList>
    </citation>
    <scope>NUCLEOTIDE SEQUENCE [LARGE SCALE GENOMIC DNA]</scope>
    <source>
        <strain evidence="1 2">SC58</strain>
    </source>
</reference>
<protein>
    <submittedName>
        <fullName evidence="1">Uncharacterized protein</fullName>
    </submittedName>
</protein>
<dbReference type="Proteomes" id="UP000031737">
    <property type="component" value="Unassembled WGS sequence"/>
</dbReference>
<dbReference type="EMBL" id="AUPL01007846">
    <property type="protein sequence ID" value="ESL04943.1"/>
    <property type="molecule type" value="Genomic_DNA"/>
</dbReference>
<dbReference type="AlphaFoldDB" id="A0A061IRL2"/>
<accession>A0A061IRL2</accession>
<sequence length="77" mass="8948">MFFFFLSASPSSCGWLRWPSFQQMRLIISIFFFLCGDTWKPFYVVVFCTSPHWRPSPYSLFYEAAPTLGGQASCPLF</sequence>
<evidence type="ECO:0000313" key="1">
    <source>
        <dbReference type="EMBL" id="ESL04943.1"/>
    </source>
</evidence>
<name>A0A061IRL2_TRYRA</name>
<comment type="caution">
    <text evidence="1">The sequence shown here is derived from an EMBL/GenBank/DDBJ whole genome shotgun (WGS) entry which is preliminary data.</text>
</comment>
<evidence type="ECO:0000313" key="2">
    <source>
        <dbReference type="Proteomes" id="UP000031737"/>
    </source>
</evidence>
<keyword evidence="2" id="KW-1185">Reference proteome</keyword>
<dbReference type="VEuPathDB" id="TriTrypDB:TRSC58_07492"/>
<gene>
    <name evidence="1" type="ORF">TRSC58_07492</name>
</gene>
<organism evidence="1 2">
    <name type="scientific">Trypanosoma rangeli SC58</name>
    <dbReference type="NCBI Taxonomy" id="429131"/>
    <lineage>
        <taxon>Eukaryota</taxon>
        <taxon>Discoba</taxon>
        <taxon>Euglenozoa</taxon>
        <taxon>Kinetoplastea</taxon>
        <taxon>Metakinetoplastina</taxon>
        <taxon>Trypanosomatida</taxon>
        <taxon>Trypanosomatidae</taxon>
        <taxon>Trypanosoma</taxon>
        <taxon>Herpetosoma</taxon>
    </lineage>
</organism>